<dbReference type="InterPro" id="IPR040043">
    <property type="entry name" value="ACTMAP"/>
</dbReference>
<evidence type="ECO:0000256" key="5">
    <source>
        <dbReference type="ARBA" id="ARBA00034848"/>
    </source>
</evidence>
<reference evidence="12" key="1">
    <citation type="journal article" date="2023" name="Science">
        <title>Genome structures resolve the early diversification of teleost fishes.</title>
        <authorList>
            <person name="Parey E."/>
            <person name="Louis A."/>
            <person name="Montfort J."/>
            <person name="Bouchez O."/>
            <person name="Roques C."/>
            <person name="Iampietro C."/>
            <person name="Lluch J."/>
            <person name="Castinel A."/>
            <person name="Donnadieu C."/>
            <person name="Desvignes T."/>
            <person name="Floi Bucao C."/>
            <person name="Jouanno E."/>
            <person name="Wen M."/>
            <person name="Mejri S."/>
            <person name="Dirks R."/>
            <person name="Jansen H."/>
            <person name="Henkel C."/>
            <person name="Chen W.J."/>
            <person name="Zahm M."/>
            <person name="Cabau C."/>
            <person name="Klopp C."/>
            <person name="Thompson A.W."/>
            <person name="Robinson-Rechavi M."/>
            <person name="Braasch I."/>
            <person name="Lecointre G."/>
            <person name="Bobe J."/>
            <person name="Postlethwait J.H."/>
            <person name="Berthelot C."/>
            <person name="Roest Crollius H."/>
            <person name="Guiguen Y."/>
        </authorList>
    </citation>
    <scope>NUCLEOTIDE SEQUENCE</scope>
    <source>
        <strain evidence="12">Concon-B</strain>
    </source>
</reference>
<keyword evidence="2" id="KW-0645">Protease</keyword>
<comment type="catalytic activity">
    <reaction evidence="10">
        <text>N-terminal N(alpha)-acetyl-L-methionyl-L-glutamyl-[protein] + H2O = N-terminal L-glutamyl-[protein] + N-acetyl-L-methionine</text>
        <dbReference type="Rhea" id="RHEA:74575"/>
        <dbReference type="Rhea" id="RHEA-COMP:12668"/>
        <dbReference type="Rhea" id="RHEA-COMP:12697"/>
        <dbReference type="ChEBI" id="CHEBI:15377"/>
        <dbReference type="ChEBI" id="CHEBI:64721"/>
        <dbReference type="ChEBI" id="CHEBI:71670"/>
        <dbReference type="ChEBI" id="CHEBI:133360"/>
    </reaction>
    <physiologicalReaction direction="left-to-right" evidence="10">
        <dbReference type="Rhea" id="RHEA:74576"/>
    </physiologicalReaction>
</comment>
<keyword evidence="13" id="KW-1185">Reference proteome</keyword>
<sequence>MSTESPTPPPPLPPTAPPPPVVLPGSSKKKLYQAIAEGKSPVVGDHKEAQLLLRQREGSFRQDLQWALFNKYVPSLIQDGPQCGLVALWMAAHLLQHPLAMSMESVVHTAMQRGYTAQGEVFSARDMALLAEEVCGCHAEHLSGGMGGDNSSRIVRHLSAGLPVLIPYDEDFNHEPCLRSGHRAHWAVASGILLGVAQGTLKGHFQADPALPWLLLPRDAPCWQGAAVEEVYILAKQGKSLRYQLWPLEALERSNSQLREMDPKRAADGTAYVLPQGGLQVGLAGQAVLLHRQTDRDVNPAQSTEQD</sequence>
<comment type="catalytic activity">
    <reaction evidence="7">
        <text>N-terminal N(alpha)-acetyl-L-cysteinyl-L-glutamyl-[protein] + H2O = N-terminal L-glutamyl-[protein] + N-acetyl-L-cysteine</text>
        <dbReference type="Rhea" id="RHEA:74583"/>
        <dbReference type="Rhea" id="RHEA-COMP:12668"/>
        <dbReference type="Rhea" id="RHEA-COMP:18396"/>
        <dbReference type="ChEBI" id="CHEBI:15377"/>
        <dbReference type="ChEBI" id="CHEBI:64721"/>
        <dbReference type="ChEBI" id="CHEBI:78236"/>
        <dbReference type="ChEBI" id="CHEBI:193601"/>
    </reaction>
    <physiologicalReaction direction="left-to-right" evidence="7">
        <dbReference type="Rhea" id="RHEA:74584"/>
    </physiologicalReaction>
</comment>
<keyword evidence="3" id="KW-0378">Hydrolase</keyword>
<dbReference type="GO" id="GO:0004177">
    <property type="term" value="F:aminopeptidase activity"/>
    <property type="evidence" value="ECO:0007669"/>
    <property type="project" value="UniProtKB-KW"/>
</dbReference>
<evidence type="ECO:0000313" key="13">
    <source>
        <dbReference type="Proteomes" id="UP001152803"/>
    </source>
</evidence>
<keyword evidence="1" id="KW-0031">Aminopeptidase</keyword>
<evidence type="ECO:0000256" key="9">
    <source>
        <dbReference type="ARBA" id="ARBA00093241"/>
    </source>
</evidence>
<dbReference type="GO" id="GO:0006508">
    <property type="term" value="P:proteolysis"/>
    <property type="evidence" value="ECO:0007669"/>
    <property type="project" value="UniProtKB-KW"/>
</dbReference>
<dbReference type="OrthoDB" id="198816at2759"/>
<organism evidence="12 13">
    <name type="scientific">Conger conger</name>
    <name type="common">Conger eel</name>
    <name type="synonym">Muraena conger</name>
    <dbReference type="NCBI Taxonomy" id="82655"/>
    <lineage>
        <taxon>Eukaryota</taxon>
        <taxon>Metazoa</taxon>
        <taxon>Chordata</taxon>
        <taxon>Craniata</taxon>
        <taxon>Vertebrata</taxon>
        <taxon>Euteleostomi</taxon>
        <taxon>Actinopterygii</taxon>
        <taxon>Neopterygii</taxon>
        <taxon>Teleostei</taxon>
        <taxon>Anguilliformes</taxon>
        <taxon>Congridae</taxon>
        <taxon>Conger</taxon>
    </lineage>
</organism>
<evidence type="ECO:0000256" key="1">
    <source>
        <dbReference type="ARBA" id="ARBA00022438"/>
    </source>
</evidence>
<evidence type="ECO:0000256" key="4">
    <source>
        <dbReference type="ARBA" id="ARBA00034725"/>
    </source>
</evidence>
<comment type="catalytic activity">
    <reaction evidence="9">
        <text>N-terminal N(alpha)-acetyl-L-methionyl-L-aspartyl-[protein] + H2O = N-terminal L-aspartyl-[protein] + N-acetyl-L-methionine</text>
        <dbReference type="Rhea" id="RHEA:74571"/>
        <dbReference type="Rhea" id="RHEA-COMP:12669"/>
        <dbReference type="Rhea" id="RHEA-COMP:12693"/>
        <dbReference type="ChEBI" id="CHEBI:15377"/>
        <dbReference type="ChEBI" id="CHEBI:64720"/>
        <dbReference type="ChEBI" id="CHEBI:71670"/>
        <dbReference type="ChEBI" id="CHEBI:133063"/>
    </reaction>
    <physiologicalReaction direction="left-to-right" evidence="9">
        <dbReference type="Rhea" id="RHEA:74572"/>
    </physiologicalReaction>
</comment>
<comment type="similarity">
    <text evidence="4">Belongs to the ACTMAP family.</text>
</comment>
<comment type="caution">
    <text evidence="12">The sequence shown here is derived from an EMBL/GenBank/DDBJ whole genome shotgun (WGS) entry which is preliminary data.</text>
</comment>
<evidence type="ECO:0000256" key="10">
    <source>
        <dbReference type="ARBA" id="ARBA00093265"/>
    </source>
</evidence>
<evidence type="ECO:0000313" key="12">
    <source>
        <dbReference type="EMBL" id="KAJ8256375.1"/>
    </source>
</evidence>
<dbReference type="AlphaFoldDB" id="A0A9Q1D2J6"/>
<comment type="catalytic activity">
    <reaction evidence="8">
        <text>N-terminal N(alpha)-acetyl-L-cysteinyl-L-aspartyl-[protein] + H2O = N-terminal L-aspartyl-[protein] + N-acetyl-L-cysteine</text>
        <dbReference type="Rhea" id="RHEA:74579"/>
        <dbReference type="Rhea" id="RHEA-COMP:12669"/>
        <dbReference type="Rhea" id="RHEA-COMP:18395"/>
        <dbReference type="ChEBI" id="CHEBI:15377"/>
        <dbReference type="ChEBI" id="CHEBI:64720"/>
        <dbReference type="ChEBI" id="CHEBI:78236"/>
        <dbReference type="ChEBI" id="CHEBI:193599"/>
    </reaction>
    <physiologicalReaction direction="left-to-right" evidence="8">
        <dbReference type="Rhea" id="RHEA:74580"/>
    </physiologicalReaction>
</comment>
<feature type="compositionally biased region" description="Pro residues" evidence="11">
    <location>
        <begin position="1"/>
        <end position="22"/>
    </location>
</feature>
<dbReference type="PANTHER" id="PTHR28631:SF1">
    <property type="entry name" value="ACTIN MATURATION PROTEASE"/>
    <property type="match status" value="1"/>
</dbReference>
<evidence type="ECO:0000256" key="7">
    <source>
        <dbReference type="ARBA" id="ARBA00047999"/>
    </source>
</evidence>
<evidence type="ECO:0000256" key="8">
    <source>
        <dbReference type="ARBA" id="ARBA00049041"/>
    </source>
</evidence>
<feature type="region of interest" description="Disordered" evidence="11">
    <location>
        <begin position="1"/>
        <end position="26"/>
    </location>
</feature>
<dbReference type="Proteomes" id="UP001152803">
    <property type="component" value="Unassembled WGS sequence"/>
</dbReference>
<dbReference type="PANTHER" id="PTHR28631">
    <property type="entry name" value="UPF0692 PROTEIN C19ORF54"/>
    <property type="match status" value="1"/>
</dbReference>
<evidence type="ECO:0000256" key="11">
    <source>
        <dbReference type="SAM" id="MobiDB-lite"/>
    </source>
</evidence>
<dbReference type="Pfam" id="PF21646">
    <property type="entry name" value="ACTMAP-like_C"/>
    <property type="match status" value="1"/>
</dbReference>
<proteinExistence type="inferred from homology"/>
<evidence type="ECO:0000256" key="6">
    <source>
        <dbReference type="ARBA" id="ARBA00034908"/>
    </source>
</evidence>
<accession>A0A9Q1D2J6</accession>
<evidence type="ECO:0000256" key="3">
    <source>
        <dbReference type="ARBA" id="ARBA00022801"/>
    </source>
</evidence>
<gene>
    <name evidence="12" type="ORF">COCON_G00185270</name>
</gene>
<protein>
    <recommendedName>
        <fullName evidence="5">Actin maturation protease</fullName>
    </recommendedName>
    <alternativeName>
        <fullName evidence="6">Actin aminopeptidase ACTMAP</fullName>
    </alternativeName>
</protein>
<dbReference type="EMBL" id="JAFJMO010000014">
    <property type="protein sequence ID" value="KAJ8256375.1"/>
    <property type="molecule type" value="Genomic_DNA"/>
</dbReference>
<name>A0A9Q1D2J6_CONCO</name>
<evidence type="ECO:0000256" key="2">
    <source>
        <dbReference type="ARBA" id="ARBA00022670"/>
    </source>
</evidence>